<protein>
    <submittedName>
        <fullName evidence="1">Uncharacterized protein</fullName>
    </submittedName>
</protein>
<dbReference type="EMBL" id="KV417267">
    <property type="protein sequence ID" value="KZP01073.1"/>
    <property type="molecule type" value="Genomic_DNA"/>
</dbReference>
<evidence type="ECO:0000313" key="1">
    <source>
        <dbReference type="EMBL" id="KZP01073.1"/>
    </source>
</evidence>
<gene>
    <name evidence="1" type="ORF">CALVIDRAFT_532689</name>
</gene>
<dbReference type="AlphaFoldDB" id="A0A167RMI4"/>
<name>A0A167RMI4_CALVF</name>
<proteinExistence type="predicted"/>
<dbReference type="Proteomes" id="UP000076738">
    <property type="component" value="Unassembled WGS sequence"/>
</dbReference>
<keyword evidence="2" id="KW-1185">Reference proteome</keyword>
<evidence type="ECO:0000313" key="2">
    <source>
        <dbReference type="Proteomes" id="UP000076738"/>
    </source>
</evidence>
<accession>A0A167RMI4</accession>
<organism evidence="1 2">
    <name type="scientific">Calocera viscosa (strain TUFC12733)</name>
    <dbReference type="NCBI Taxonomy" id="1330018"/>
    <lineage>
        <taxon>Eukaryota</taxon>
        <taxon>Fungi</taxon>
        <taxon>Dikarya</taxon>
        <taxon>Basidiomycota</taxon>
        <taxon>Agaricomycotina</taxon>
        <taxon>Dacrymycetes</taxon>
        <taxon>Dacrymycetales</taxon>
        <taxon>Dacrymycetaceae</taxon>
        <taxon>Calocera</taxon>
    </lineage>
</organism>
<sequence length="89" mass="10277">MSMYTHQSSCTLPQDREPARSHYLQLRIDLPAASLLVVMYVPGLLNGSAVFFCKGDVGFEYFECFWRWLTTSSLLWTCARRGKMQYLVS</sequence>
<reference evidence="1 2" key="1">
    <citation type="journal article" date="2016" name="Mol. Biol. Evol.">
        <title>Comparative Genomics of Early-Diverging Mushroom-Forming Fungi Provides Insights into the Origins of Lignocellulose Decay Capabilities.</title>
        <authorList>
            <person name="Nagy L.G."/>
            <person name="Riley R."/>
            <person name="Tritt A."/>
            <person name="Adam C."/>
            <person name="Daum C."/>
            <person name="Floudas D."/>
            <person name="Sun H."/>
            <person name="Yadav J.S."/>
            <person name="Pangilinan J."/>
            <person name="Larsson K.H."/>
            <person name="Matsuura K."/>
            <person name="Barry K."/>
            <person name="Labutti K."/>
            <person name="Kuo R."/>
            <person name="Ohm R.A."/>
            <person name="Bhattacharya S.S."/>
            <person name="Shirouzu T."/>
            <person name="Yoshinaga Y."/>
            <person name="Martin F.M."/>
            <person name="Grigoriev I.V."/>
            <person name="Hibbett D.S."/>
        </authorList>
    </citation>
    <scope>NUCLEOTIDE SEQUENCE [LARGE SCALE GENOMIC DNA]</scope>
    <source>
        <strain evidence="1 2">TUFC12733</strain>
    </source>
</reference>